<dbReference type="EMBL" id="CP003495">
    <property type="protein sequence ID" value="AFY29464.1"/>
    <property type="molecule type" value="Genomic_DNA"/>
</dbReference>
<dbReference type="Proteomes" id="UP000010388">
    <property type="component" value="Chromosome"/>
</dbReference>
<gene>
    <name evidence="2" type="ordered locus">Cyagr_2357</name>
</gene>
<dbReference type="RefSeq" id="WP_015109904.1">
    <property type="nucleotide sequence ID" value="NC_019675.1"/>
</dbReference>
<sequence length="145" mass="14859">MPAQREEAGDVIAARDRGSPPSPCGLLPVPSASPPALASPLGSGARPSPTGSTAPAAIAAAAACFASPTAAGCQQALVRGDALVVAARRGGRDRCLGYALAARTLWALGADPRFTDLLIRFPEAARLRNESRIALRYLRADCRGL</sequence>
<dbReference type="AlphaFoldDB" id="K9PA61"/>
<organism evidence="2 3">
    <name type="scientific">Cyanobium gracile (strain ATCC 27147 / PCC 6307)</name>
    <dbReference type="NCBI Taxonomy" id="292564"/>
    <lineage>
        <taxon>Bacteria</taxon>
        <taxon>Bacillati</taxon>
        <taxon>Cyanobacteriota</taxon>
        <taxon>Cyanophyceae</taxon>
        <taxon>Synechococcales</taxon>
        <taxon>Prochlorococcaceae</taxon>
        <taxon>Cyanobium</taxon>
    </lineage>
</organism>
<reference evidence="3" key="1">
    <citation type="journal article" date="2013" name="Proc. Natl. Acad. Sci. U.S.A.">
        <title>Improving the coverage of the cyanobacterial phylum using diversity-driven genome sequencing.</title>
        <authorList>
            <person name="Shih P.M."/>
            <person name="Wu D."/>
            <person name="Latifi A."/>
            <person name="Axen S.D."/>
            <person name="Fewer D.P."/>
            <person name="Talla E."/>
            <person name="Calteau A."/>
            <person name="Cai F."/>
            <person name="Tandeau de Marsac N."/>
            <person name="Rippka R."/>
            <person name="Herdman M."/>
            <person name="Sivonen K."/>
            <person name="Coursin T."/>
            <person name="Laurent T."/>
            <person name="Goodwin L."/>
            <person name="Nolan M."/>
            <person name="Davenport K.W."/>
            <person name="Han C.S."/>
            <person name="Rubin E.M."/>
            <person name="Eisen J.A."/>
            <person name="Woyke T."/>
            <person name="Gugger M."/>
            <person name="Kerfeld C.A."/>
        </authorList>
    </citation>
    <scope>NUCLEOTIDE SEQUENCE [LARGE SCALE GENOMIC DNA]</scope>
    <source>
        <strain evidence="3">ATCC 27147 / PCC 6307</strain>
    </source>
</reference>
<feature type="compositionally biased region" description="Basic and acidic residues" evidence="1">
    <location>
        <begin position="1"/>
        <end position="18"/>
    </location>
</feature>
<name>K9PA61_CYAGP</name>
<dbReference type="STRING" id="292564.Cyagr_2357"/>
<protein>
    <submittedName>
        <fullName evidence="2">Uncharacterized protein</fullName>
    </submittedName>
</protein>
<evidence type="ECO:0000256" key="1">
    <source>
        <dbReference type="SAM" id="MobiDB-lite"/>
    </source>
</evidence>
<evidence type="ECO:0000313" key="2">
    <source>
        <dbReference type="EMBL" id="AFY29464.1"/>
    </source>
</evidence>
<evidence type="ECO:0000313" key="3">
    <source>
        <dbReference type="Proteomes" id="UP000010388"/>
    </source>
</evidence>
<dbReference type="KEGG" id="cgc:Cyagr_2357"/>
<dbReference type="HOGENOM" id="CLU_1783663_0_0_3"/>
<feature type="region of interest" description="Disordered" evidence="1">
    <location>
        <begin position="1"/>
        <end position="53"/>
    </location>
</feature>
<feature type="compositionally biased region" description="Low complexity" evidence="1">
    <location>
        <begin position="25"/>
        <end position="53"/>
    </location>
</feature>
<proteinExistence type="predicted"/>
<accession>K9PA61</accession>